<evidence type="ECO:0000256" key="4">
    <source>
        <dbReference type="ARBA" id="ARBA00022679"/>
    </source>
</evidence>
<dbReference type="PROSITE" id="PS00584">
    <property type="entry name" value="PFKB_KINASES_2"/>
    <property type="match status" value="1"/>
</dbReference>
<dbReference type="PANTHER" id="PTHR45769">
    <property type="entry name" value="ADENOSINE KINASE"/>
    <property type="match status" value="1"/>
</dbReference>
<dbReference type="Pfam" id="PF00294">
    <property type="entry name" value="PfkB"/>
    <property type="match status" value="2"/>
</dbReference>
<keyword evidence="6 10" id="KW-0547">Nucleotide-binding</keyword>
<evidence type="ECO:0000256" key="5">
    <source>
        <dbReference type="ARBA" id="ARBA00022726"/>
    </source>
</evidence>
<dbReference type="GO" id="GO:0005524">
    <property type="term" value="F:ATP binding"/>
    <property type="evidence" value="ECO:0007669"/>
    <property type="project" value="UniProtKB-UniRule"/>
</dbReference>
<comment type="catalytic activity">
    <reaction evidence="10">
        <text>adenosine + ATP = AMP + ADP + H(+)</text>
        <dbReference type="Rhea" id="RHEA:20824"/>
        <dbReference type="ChEBI" id="CHEBI:15378"/>
        <dbReference type="ChEBI" id="CHEBI:16335"/>
        <dbReference type="ChEBI" id="CHEBI:30616"/>
        <dbReference type="ChEBI" id="CHEBI:456215"/>
        <dbReference type="ChEBI" id="CHEBI:456216"/>
        <dbReference type="EC" id="2.7.1.20"/>
    </reaction>
</comment>
<evidence type="ECO:0000256" key="7">
    <source>
        <dbReference type="ARBA" id="ARBA00022777"/>
    </source>
</evidence>
<comment type="subunit">
    <text evidence="10">Monomer.</text>
</comment>
<dbReference type="EMBL" id="BMAT01001948">
    <property type="protein sequence ID" value="GFR95945.1"/>
    <property type="molecule type" value="Genomic_DNA"/>
</dbReference>
<dbReference type="GO" id="GO:0006144">
    <property type="term" value="P:purine nucleobase metabolic process"/>
    <property type="evidence" value="ECO:0007669"/>
    <property type="project" value="TreeGrafter"/>
</dbReference>
<dbReference type="GO" id="GO:0044209">
    <property type="term" value="P:AMP salvage"/>
    <property type="evidence" value="ECO:0007669"/>
    <property type="project" value="UniProtKB-UniRule"/>
</dbReference>
<keyword evidence="7 10" id="KW-0418">Kinase</keyword>
<dbReference type="PANTHER" id="PTHR45769:SF3">
    <property type="entry name" value="ADENOSINE KINASE"/>
    <property type="match status" value="1"/>
</dbReference>
<accession>A0AAV4HH70</accession>
<evidence type="ECO:0000256" key="8">
    <source>
        <dbReference type="ARBA" id="ARBA00022840"/>
    </source>
</evidence>
<dbReference type="SUPFAM" id="SSF53613">
    <property type="entry name" value="Ribokinase-like"/>
    <property type="match status" value="1"/>
</dbReference>
<comment type="caution">
    <text evidence="12">The sequence shown here is derived from an EMBL/GenBank/DDBJ whole genome shotgun (WGS) entry which is preliminary data.</text>
</comment>
<dbReference type="EC" id="2.7.1.20" evidence="3 10"/>
<dbReference type="GO" id="GO:0005829">
    <property type="term" value="C:cytosol"/>
    <property type="evidence" value="ECO:0007669"/>
    <property type="project" value="TreeGrafter"/>
</dbReference>
<keyword evidence="5 10" id="KW-0660">Purine salvage</keyword>
<keyword evidence="10" id="KW-0539">Nucleus</keyword>
<evidence type="ECO:0000256" key="2">
    <source>
        <dbReference type="ARBA" id="ARBA00010688"/>
    </source>
</evidence>
<gene>
    <name evidence="12" type="ORF">ElyMa_000955900</name>
</gene>
<organism evidence="12 13">
    <name type="scientific">Elysia marginata</name>
    <dbReference type="NCBI Taxonomy" id="1093978"/>
    <lineage>
        <taxon>Eukaryota</taxon>
        <taxon>Metazoa</taxon>
        <taxon>Spiralia</taxon>
        <taxon>Lophotrochozoa</taxon>
        <taxon>Mollusca</taxon>
        <taxon>Gastropoda</taxon>
        <taxon>Heterobranchia</taxon>
        <taxon>Euthyneura</taxon>
        <taxon>Panpulmonata</taxon>
        <taxon>Sacoglossa</taxon>
        <taxon>Placobranchoidea</taxon>
        <taxon>Plakobranchidae</taxon>
        <taxon>Elysia</taxon>
    </lineage>
</organism>
<evidence type="ECO:0000256" key="1">
    <source>
        <dbReference type="ARBA" id="ARBA00004801"/>
    </source>
</evidence>
<feature type="active site" description="Proton acceptor" evidence="9">
    <location>
        <position position="85"/>
    </location>
</feature>
<name>A0AAV4HH70_9GAST</name>
<evidence type="ECO:0000256" key="10">
    <source>
        <dbReference type="RuleBase" id="RU368116"/>
    </source>
</evidence>
<comment type="similarity">
    <text evidence="2 10">Belongs to the carbohydrate kinase PfkB family.</text>
</comment>
<dbReference type="Gene3D" id="3.40.1190.20">
    <property type="match status" value="2"/>
</dbReference>
<dbReference type="Proteomes" id="UP000762676">
    <property type="component" value="Unassembled WGS sequence"/>
</dbReference>
<dbReference type="InterPro" id="IPR011611">
    <property type="entry name" value="PfkB_dom"/>
</dbReference>
<feature type="domain" description="Carbohydrate kinase PfkB" evidence="11">
    <location>
        <begin position="63"/>
        <end position="124"/>
    </location>
</feature>
<reference evidence="12 13" key="1">
    <citation type="journal article" date="2021" name="Elife">
        <title>Chloroplast acquisition without the gene transfer in kleptoplastic sea slugs, Plakobranchus ocellatus.</title>
        <authorList>
            <person name="Maeda T."/>
            <person name="Takahashi S."/>
            <person name="Yoshida T."/>
            <person name="Shimamura S."/>
            <person name="Takaki Y."/>
            <person name="Nagai Y."/>
            <person name="Toyoda A."/>
            <person name="Suzuki Y."/>
            <person name="Arimoto A."/>
            <person name="Ishii H."/>
            <person name="Satoh N."/>
            <person name="Nishiyama T."/>
            <person name="Hasebe M."/>
            <person name="Maruyama T."/>
            <person name="Minagawa J."/>
            <person name="Obokata J."/>
            <person name="Shigenobu S."/>
        </authorList>
    </citation>
    <scope>NUCLEOTIDE SEQUENCE [LARGE SCALE GENOMIC DNA]</scope>
</reference>
<dbReference type="InterPro" id="IPR002173">
    <property type="entry name" value="Carboh/pur_kinase_PfkB_CS"/>
</dbReference>
<dbReference type="AlphaFoldDB" id="A0AAV4HH70"/>
<dbReference type="GO" id="GO:0006166">
    <property type="term" value="P:purine ribonucleoside salvage"/>
    <property type="evidence" value="ECO:0007669"/>
    <property type="project" value="UniProtKB-KW"/>
</dbReference>
<evidence type="ECO:0000256" key="9">
    <source>
        <dbReference type="PIRSR" id="PIRSR601805-1"/>
    </source>
</evidence>
<dbReference type="CDD" id="cd01168">
    <property type="entry name" value="adenosine_kinase"/>
    <property type="match status" value="1"/>
</dbReference>
<comment type="cofactor">
    <cofactor evidence="10">
        <name>Mg(2+)</name>
        <dbReference type="ChEBI" id="CHEBI:18420"/>
    </cofactor>
    <text evidence="10">Binds 3 Mg(2+) ions per subunit.</text>
</comment>
<dbReference type="GO" id="GO:0005634">
    <property type="term" value="C:nucleus"/>
    <property type="evidence" value="ECO:0007669"/>
    <property type="project" value="UniProtKB-SubCell"/>
</dbReference>
<keyword evidence="4 10" id="KW-0808">Transferase</keyword>
<sequence>MVRIAKHAAENNKVVCMNMSAPFLCTFFKEPMLQMLPYVDYWFGNETEADEFAKVNEFGVNGQVKEYPVVTIKSEDIVDSNGAGDSFVGGFLSQLVQGKPLEECIRCGHHTANIVLQRTGCSLPEKPTFV</sequence>
<evidence type="ECO:0000259" key="11">
    <source>
        <dbReference type="Pfam" id="PF00294"/>
    </source>
</evidence>
<evidence type="ECO:0000313" key="12">
    <source>
        <dbReference type="EMBL" id="GFR95945.1"/>
    </source>
</evidence>
<keyword evidence="10" id="KW-0460">Magnesium</keyword>
<dbReference type="InterPro" id="IPR029056">
    <property type="entry name" value="Ribokinase-like"/>
</dbReference>
<keyword evidence="13" id="KW-1185">Reference proteome</keyword>
<comment type="function">
    <text evidence="10">ATP dependent phosphorylation of adenosine and other related nucleoside analogs to monophosphate derivatives.</text>
</comment>
<evidence type="ECO:0000256" key="6">
    <source>
        <dbReference type="ARBA" id="ARBA00022741"/>
    </source>
</evidence>
<feature type="domain" description="Carbohydrate kinase PfkB" evidence="11">
    <location>
        <begin position="3"/>
        <end position="56"/>
    </location>
</feature>
<keyword evidence="8 10" id="KW-0067">ATP-binding</keyword>
<dbReference type="GO" id="GO:0004001">
    <property type="term" value="F:adenosine kinase activity"/>
    <property type="evidence" value="ECO:0007669"/>
    <property type="project" value="UniProtKB-UniRule"/>
</dbReference>
<dbReference type="InterPro" id="IPR001805">
    <property type="entry name" value="Adenokinase"/>
</dbReference>
<evidence type="ECO:0000256" key="3">
    <source>
        <dbReference type="ARBA" id="ARBA00012119"/>
    </source>
</evidence>
<comment type="pathway">
    <text evidence="1 10">Purine metabolism; AMP biosynthesis via salvage pathway; AMP from adenosine: step 1/1.</text>
</comment>
<protein>
    <recommendedName>
        <fullName evidence="3 10">Adenosine kinase</fullName>
        <shortName evidence="10">AK</shortName>
        <ecNumber evidence="3 10">2.7.1.20</ecNumber>
    </recommendedName>
    <alternativeName>
        <fullName evidence="10">Adenosine 5'-phosphotransferase</fullName>
    </alternativeName>
</protein>
<comment type="subcellular location">
    <subcellularLocation>
        <location evidence="10">Nucleus</location>
    </subcellularLocation>
</comment>
<evidence type="ECO:0000313" key="13">
    <source>
        <dbReference type="Proteomes" id="UP000762676"/>
    </source>
</evidence>
<proteinExistence type="inferred from homology"/>